<evidence type="ECO:0000313" key="25">
    <source>
        <dbReference type="RefSeq" id="XP_023592583.1"/>
    </source>
</evidence>
<dbReference type="InterPro" id="IPR048528">
    <property type="entry name" value="Lamp2-like_luminal"/>
</dbReference>
<evidence type="ECO:0000259" key="23">
    <source>
        <dbReference type="Pfam" id="PF01299"/>
    </source>
</evidence>
<dbReference type="GO" id="GO:0009986">
    <property type="term" value="C:cell surface"/>
    <property type="evidence" value="ECO:0007669"/>
    <property type="project" value="UniProtKB-SubCell"/>
</dbReference>
<evidence type="ECO:0000256" key="17">
    <source>
        <dbReference type="ARBA" id="ARBA00063533"/>
    </source>
</evidence>
<sequence>MSWQFPAVVVLFVSLAVVLHYSSQLREKAFPEGSDDLQPTAPATAQARPSPPQPTSQAPHKTLTASLTDGRTASQTAATTSKSDSPTTHTMIKTPATTASVTTESLPPTSPITHTLVTTQATSSISQSAPPVTEATIGPSAAPHSRSPPVTPPAHTTLTRPSTLSHTAEKTNQPSNQTSHPATLPTAPGNSTTSQTPSQPTHAPGTTTATHNLTQTAPPAPPGPTLAPQPSSAKIGIYQVLNGSRLCIKAELGIELIVQDEESVFSPQRYFNINPNATQASGNCGPRKSNLLLNFQGGFVNFTFTKEENSYSISEVGAYLTDSNPERIYQGKKSAMVWFETMVGHSFKCVSEQSIKLSPHLQLKTVNVQLQAFDFEGDRFGNVDECTSDYTVVLPVIGAIVLGLCAVGLIVYGVRLRQESPGYQRL</sequence>
<comment type="function">
    <text evidence="16">Lysosomal membrane glycoprotein which plays a role in the unfolded protein response (UPR) that contributes to protein degradation and cell survival during proteasomal dysfunction. Plays a role in the process of fusion of the lysosome with the autophagosome, thereby modulating the autophagic process. Promotes hepatocellular lipogenesis through activation of the PI3K/Akt pathway. May also play a role in dendritic cell function and in adaptive immunity.</text>
</comment>
<dbReference type="GO" id="GO:0005765">
    <property type="term" value="C:lysosomal membrane"/>
    <property type="evidence" value="ECO:0007669"/>
    <property type="project" value="UniProtKB-SubCell"/>
</dbReference>
<dbReference type="Pfam" id="PF01299">
    <property type="entry name" value="Lamp2-like_luminal"/>
    <property type="match status" value="1"/>
</dbReference>
<keyword evidence="13" id="KW-0325">Glycoprotein</keyword>
<evidence type="ECO:0000256" key="3">
    <source>
        <dbReference type="ARBA" id="ARBA00004352"/>
    </source>
</evidence>
<evidence type="ECO:0000256" key="21">
    <source>
        <dbReference type="SAM" id="Phobius"/>
    </source>
</evidence>
<keyword evidence="8" id="KW-0391">Immunity</keyword>
<keyword evidence="24" id="KW-1185">Reference proteome</keyword>
<dbReference type="FunFam" id="2.40.160.110:FF:000006">
    <property type="entry name" value="Lysosome-associated membrane glycoprotein 3"/>
    <property type="match status" value="1"/>
</dbReference>
<evidence type="ECO:0000256" key="18">
    <source>
        <dbReference type="ARBA" id="ARBA00074382"/>
    </source>
</evidence>
<comment type="similarity">
    <text evidence="19">Belongs to the LAMP family.</text>
</comment>
<evidence type="ECO:0000256" key="14">
    <source>
        <dbReference type="ARBA" id="ARBA00023228"/>
    </source>
</evidence>
<feature type="compositionally biased region" description="Low complexity" evidence="20">
    <location>
        <begin position="118"/>
        <end position="129"/>
    </location>
</feature>
<evidence type="ECO:0000256" key="8">
    <source>
        <dbReference type="ARBA" id="ARBA00022859"/>
    </source>
</evidence>
<keyword evidence="10" id="KW-1064">Adaptive immunity</keyword>
<dbReference type="PRINTS" id="PR00336">
    <property type="entry name" value="LYSASSOCTDMP"/>
</dbReference>
<comment type="subcellular location">
    <subcellularLocation>
        <location evidence="2">Cell surface</location>
    </subcellularLocation>
    <subcellularLocation>
        <location evidence="4">Cytoplasmic vesicle membrane</location>
        <topology evidence="4">Single-pass type I membrane protein</topology>
    </subcellularLocation>
    <subcellularLocation>
        <location evidence="1">Early endosome membrane</location>
        <topology evidence="1">Single-pass type I membrane protein</topology>
    </subcellularLocation>
    <subcellularLocation>
        <location evidence="3 19">Lysosome membrane</location>
        <topology evidence="3 19">Single-pass type I membrane protein</topology>
    </subcellularLocation>
</comment>
<feature type="signal peptide" evidence="22">
    <location>
        <begin position="1"/>
        <end position="20"/>
    </location>
</feature>
<dbReference type="GO" id="GO:0002250">
    <property type="term" value="P:adaptive immune response"/>
    <property type="evidence" value="ECO:0007669"/>
    <property type="project" value="UniProtKB-KW"/>
</dbReference>
<comment type="subunit">
    <text evidence="17">Monomer. Interacts with FURIN.</text>
</comment>
<dbReference type="Gene3D" id="2.40.160.110">
    <property type="match status" value="1"/>
</dbReference>
<feature type="compositionally biased region" description="Low complexity" evidence="20">
    <location>
        <begin position="72"/>
        <end position="85"/>
    </location>
</feature>
<dbReference type="OrthoDB" id="9428839at2759"/>
<dbReference type="GO" id="GO:0031902">
    <property type="term" value="C:late endosome membrane"/>
    <property type="evidence" value="ECO:0007669"/>
    <property type="project" value="TreeGrafter"/>
</dbReference>
<evidence type="ECO:0000256" key="7">
    <source>
        <dbReference type="ARBA" id="ARBA00022753"/>
    </source>
</evidence>
<evidence type="ECO:0000256" key="19">
    <source>
        <dbReference type="PROSITE-ProRule" id="PRU00740"/>
    </source>
</evidence>
<dbReference type="Proteomes" id="UP000248480">
    <property type="component" value="Unplaced"/>
</dbReference>
<feature type="domain" description="Lysosome-associated membrane glycoprotein 2-like luminal" evidence="23">
    <location>
        <begin position="234"/>
        <end position="376"/>
    </location>
</feature>
<evidence type="ECO:0000256" key="10">
    <source>
        <dbReference type="ARBA" id="ARBA00023130"/>
    </source>
</evidence>
<feature type="compositionally biased region" description="Polar residues" evidence="20">
    <location>
        <begin position="154"/>
        <end position="181"/>
    </location>
</feature>
<dbReference type="GeneID" id="101355714"/>
<feature type="region of interest" description="Disordered" evidence="20">
    <location>
        <begin position="31"/>
        <end position="230"/>
    </location>
</feature>
<keyword evidence="6 22" id="KW-0732">Signal</keyword>
<reference evidence="25" key="1">
    <citation type="submission" date="2025-08" db="UniProtKB">
        <authorList>
            <consortium name="RefSeq"/>
        </authorList>
    </citation>
    <scope>IDENTIFICATION</scope>
</reference>
<evidence type="ECO:0000256" key="22">
    <source>
        <dbReference type="SAM" id="SignalP"/>
    </source>
</evidence>
<dbReference type="STRING" id="127582.A0A2Y9RM20"/>
<proteinExistence type="inferred from homology"/>
<keyword evidence="7" id="KW-0967">Endosome</keyword>
<dbReference type="GO" id="GO:0005886">
    <property type="term" value="C:plasma membrane"/>
    <property type="evidence" value="ECO:0007669"/>
    <property type="project" value="TreeGrafter"/>
</dbReference>
<dbReference type="PANTHER" id="PTHR11506">
    <property type="entry name" value="LYSOSOME-ASSOCIATED MEMBRANE GLYCOPROTEIN"/>
    <property type="match status" value="1"/>
</dbReference>
<dbReference type="GO" id="GO:0031901">
    <property type="term" value="C:early endosome membrane"/>
    <property type="evidence" value="ECO:0007669"/>
    <property type="project" value="UniProtKB-SubCell"/>
</dbReference>
<dbReference type="KEGG" id="tmu:101355714"/>
<evidence type="ECO:0000256" key="2">
    <source>
        <dbReference type="ARBA" id="ARBA00004241"/>
    </source>
</evidence>
<evidence type="ECO:0000256" key="11">
    <source>
        <dbReference type="ARBA" id="ARBA00023136"/>
    </source>
</evidence>
<evidence type="ECO:0000256" key="20">
    <source>
        <dbReference type="SAM" id="MobiDB-lite"/>
    </source>
</evidence>
<feature type="compositionally biased region" description="Polar residues" evidence="20">
    <location>
        <begin position="86"/>
        <end position="117"/>
    </location>
</feature>
<dbReference type="FunCoup" id="A0A2Y9RM20">
    <property type="interactions" value="456"/>
</dbReference>
<dbReference type="RefSeq" id="XP_023592583.1">
    <property type="nucleotide sequence ID" value="XM_023736815.1"/>
</dbReference>
<organism evidence="24 25">
    <name type="scientific">Trichechus manatus latirostris</name>
    <name type="common">Florida manatee</name>
    <dbReference type="NCBI Taxonomy" id="127582"/>
    <lineage>
        <taxon>Eukaryota</taxon>
        <taxon>Metazoa</taxon>
        <taxon>Chordata</taxon>
        <taxon>Craniata</taxon>
        <taxon>Vertebrata</taxon>
        <taxon>Euteleostomi</taxon>
        <taxon>Mammalia</taxon>
        <taxon>Eutheria</taxon>
        <taxon>Afrotheria</taxon>
        <taxon>Sirenia</taxon>
        <taxon>Trichechidae</taxon>
        <taxon>Trichechus</taxon>
    </lineage>
</organism>
<evidence type="ECO:0000256" key="13">
    <source>
        <dbReference type="ARBA" id="ARBA00023180"/>
    </source>
</evidence>
<dbReference type="InParanoid" id="A0A2Y9RM20"/>
<dbReference type="PROSITE" id="PS51407">
    <property type="entry name" value="LAMP_3"/>
    <property type="match status" value="1"/>
</dbReference>
<keyword evidence="14 19" id="KW-0458">Lysosome</keyword>
<keyword evidence="9 21" id="KW-1133">Transmembrane helix</keyword>
<evidence type="ECO:0000256" key="4">
    <source>
        <dbReference type="ARBA" id="ARBA00004358"/>
    </source>
</evidence>
<feature type="transmembrane region" description="Helical" evidence="21">
    <location>
        <begin position="392"/>
        <end position="414"/>
    </location>
</feature>
<accession>A0A2Y9RM20</accession>
<keyword evidence="11 19" id="KW-0472">Membrane</keyword>
<evidence type="ECO:0000313" key="24">
    <source>
        <dbReference type="Proteomes" id="UP000248480"/>
    </source>
</evidence>
<keyword evidence="5 19" id="KW-0812">Transmembrane</keyword>
<feature type="compositionally biased region" description="Pro residues" evidence="20">
    <location>
        <begin position="218"/>
        <end position="227"/>
    </location>
</feature>
<feature type="chain" id="PRO_5015959961" description="Lysosome-associated membrane glycoprotein 3" evidence="22">
    <location>
        <begin position="21"/>
        <end position="426"/>
    </location>
</feature>
<feature type="compositionally biased region" description="Low complexity" evidence="20">
    <location>
        <begin position="191"/>
        <end position="217"/>
    </location>
</feature>
<feature type="compositionally biased region" description="Low complexity" evidence="20">
    <location>
        <begin position="38"/>
        <end position="48"/>
    </location>
</feature>
<protein>
    <recommendedName>
        <fullName evidence="18">Lysosome-associated membrane glycoprotein 3</fullName>
    </recommendedName>
</protein>
<evidence type="ECO:0000256" key="1">
    <source>
        <dbReference type="ARBA" id="ARBA00004158"/>
    </source>
</evidence>
<name>A0A2Y9RM20_TRIMA</name>
<evidence type="ECO:0000256" key="12">
    <source>
        <dbReference type="ARBA" id="ARBA00023157"/>
    </source>
</evidence>
<gene>
    <name evidence="25" type="primary">LAMP3</name>
</gene>
<evidence type="ECO:0000256" key="5">
    <source>
        <dbReference type="ARBA" id="ARBA00022692"/>
    </source>
</evidence>
<evidence type="ECO:0000256" key="9">
    <source>
        <dbReference type="ARBA" id="ARBA00022989"/>
    </source>
</evidence>
<evidence type="ECO:0000256" key="6">
    <source>
        <dbReference type="ARBA" id="ARBA00022729"/>
    </source>
</evidence>
<keyword evidence="15" id="KW-0968">Cytoplasmic vesicle</keyword>
<dbReference type="GO" id="GO:0072594">
    <property type="term" value="P:establishment of protein localization to organelle"/>
    <property type="evidence" value="ECO:0007669"/>
    <property type="project" value="TreeGrafter"/>
</dbReference>
<dbReference type="PANTHER" id="PTHR11506:SF30">
    <property type="entry name" value="LYSOSOME-ASSOCIATED MEMBRANE GLYCOPROTEIN 3"/>
    <property type="match status" value="1"/>
</dbReference>
<keyword evidence="12 19" id="KW-1015">Disulfide bond</keyword>
<dbReference type="AlphaFoldDB" id="A0A2Y9RM20"/>
<evidence type="ECO:0000256" key="15">
    <source>
        <dbReference type="ARBA" id="ARBA00023329"/>
    </source>
</evidence>
<feature type="disulfide bond" evidence="19">
    <location>
        <begin position="349"/>
        <end position="386"/>
    </location>
</feature>
<comment type="caution">
    <text evidence="19">Lacks conserved residue(s) required for the propagation of feature annotation.</text>
</comment>
<evidence type="ECO:0000256" key="16">
    <source>
        <dbReference type="ARBA" id="ARBA00060358"/>
    </source>
</evidence>
<dbReference type="CTD" id="27074"/>
<dbReference type="InterPro" id="IPR002000">
    <property type="entry name" value="Lysosome-assoc_membr_glycop"/>
</dbReference>